<evidence type="ECO:0000313" key="1">
    <source>
        <dbReference type="EMBL" id="KAL3781719.1"/>
    </source>
</evidence>
<organism evidence="1 2">
    <name type="scientific">Cyclotella atomus</name>
    <dbReference type="NCBI Taxonomy" id="382360"/>
    <lineage>
        <taxon>Eukaryota</taxon>
        <taxon>Sar</taxon>
        <taxon>Stramenopiles</taxon>
        <taxon>Ochrophyta</taxon>
        <taxon>Bacillariophyta</taxon>
        <taxon>Coscinodiscophyceae</taxon>
        <taxon>Thalassiosirophycidae</taxon>
        <taxon>Stephanodiscales</taxon>
        <taxon>Stephanodiscaceae</taxon>
        <taxon>Cyclotella</taxon>
    </lineage>
</organism>
<dbReference type="EMBL" id="JALLPJ020000833">
    <property type="protein sequence ID" value="KAL3781719.1"/>
    <property type="molecule type" value="Genomic_DNA"/>
</dbReference>
<reference evidence="1 2" key="1">
    <citation type="submission" date="2024-10" db="EMBL/GenBank/DDBJ databases">
        <title>Updated reference genomes for cyclostephanoid diatoms.</title>
        <authorList>
            <person name="Roberts W.R."/>
            <person name="Alverson A.J."/>
        </authorList>
    </citation>
    <scope>NUCLEOTIDE SEQUENCE [LARGE SCALE GENOMIC DNA]</scope>
    <source>
        <strain evidence="1 2">AJA010-31</strain>
    </source>
</reference>
<sequence>MCYKIRLYRGMNCDRPEYQSLRSSRTGRLSTEIDTLAERSLSLFVYWENEMRYEILHARSLLTKDANAAAGVSSRIDPSVDSGSQILSFAWLAEAQIDAVELAAGAVHVIFLGNLEDNDIVCEMDVFTLATNKVPFTRTENPDGVCPQPAVTSLMQPHVLAYHCGGLLVSTSSGFKTAANVSSNLRIGTLLGANLVEKAGKWIYAIPSSDHDVMAQFLIRRGRPDLAISDLDGLSVERYIDLCMLYDRADELEYLVVKEGPALSKLATAKKWTEYALNSGINEVISDAMKLALYISAADRAEGQELIRKASDAMKLDSSGQLAVLGTTAN</sequence>
<keyword evidence="2" id="KW-1185">Reference proteome</keyword>
<accession>A0ABD3P0L4</accession>
<protein>
    <submittedName>
        <fullName evidence="1">Uncharacterized protein</fullName>
    </submittedName>
</protein>
<proteinExistence type="predicted"/>
<dbReference type="Proteomes" id="UP001530400">
    <property type="component" value="Unassembled WGS sequence"/>
</dbReference>
<dbReference type="AlphaFoldDB" id="A0ABD3P0L4"/>
<evidence type="ECO:0000313" key="2">
    <source>
        <dbReference type="Proteomes" id="UP001530400"/>
    </source>
</evidence>
<comment type="caution">
    <text evidence="1">The sequence shown here is derived from an EMBL/GenBank/DDBJ whole genome shotgun (WGS) entry which is preliminary data.</text>
</comment>
<name>A0ABD3P0L4_9STRA</name>
<gene>
    <name evidence="1" type="ORF">ACHAWO_005803</name>
</gene>